<accession>A0A0E9VK79</accession>
<proteinExistence type="predicted"/>
<reference evidence="1" key="2">
    <citation type="journal article" date="2015" name="Fish Shellfish Immunol.">
        <title>Early steps in the European eel (Anguilla anguilla)-Vibrio vulnificus interaction in the gills: Role of the RtxA13 toxin.</title>
        <authorList>
            <person name="Callol A."/>
            <person name="Pajuelo D."/>
            <person name="Ebbesson L."/>
            <person name="Teles M."/>
            <person name="MacKenzie S."/>
            <person name="Amaro C."/>
        </authorList>
    </citation>
    <scope>NUCLEOTIDE SEQUENCE</scope>
</reference>
<protein>
    <submittedName>
        <fullName evidence="1">Uncharacterized protein</fullName>
    </submittedName>
</protein>
<name>A0A0E9VK79_ANGAN</name>
<organism evidence="1">
    <name type="scientific">Anguilla anguilla</name>
    <name type="common">European freshwater eel</name>
    <name type="synonym">Muraena anguilla</name>
    <dbReference type="NCBI Taxonomy" id="7936"/>
    <lineage>
        <taxon>Eukaryota</taxon>
        <taxon>Metazoa</taxon>
        <taxon>Chordata</taxon>
        <taxon>Craniata</taxon>
        <taxon>Vertebrata</taxon>
        <taxon>Euteleostomi</taxon>
        <taxon>Actinopterygii</taxon>
        <taxon>Neopterygii</taxon>
        <taxon>Teleostei</taxon>
        <taxon>Anguilliformes</taxon>
        <taxon>Anguillidae</taxon>
        <taxon>Anguilla</taxon>
    </lineage>
</organism>
<reference evidence="1" key="1">
    <citation type="submission" date="2014-11" db="EMBL/GenBank/DDBJ databases">
        <authorList>
            <person name="Amaro Gonzalez C."/>
        </authorList>
    </citation>
    <scope>NUCLEOTIDE SEQUENCE</scope>
</reference>
<dbReference type="EMBL" id="GBXM01030929">
    <property type="protein sequence ID" value="JAH77648.1"/>
    <property type="molecule type" value="Transcribed_RNA"/>
</dbReference>
<dbReference type="AlphaFoldDB" id="A0A0E9VK79"/>
<sequence>MTADRRRASSHIREGVLRFVIHLRVHRQSGWHAAQWPLSPRRMPFLTDLTGRASHEFRHFP</sequence>
<evidence type="ECO:0000313" key="1">
    <source>
        <dbReference type="EMBL" id="JAH77648.1"/>
    </source>
</evidence>